<dbReference type="PANTHER" id="PTHR48055">
    <property type="entry name" value="LEUCINE-RICH REPEAT RECEPTOR PROTEIN KINASE EMS1"/>
    <property type="match status" value="1"/>
</dbReference>
<accession>A0A7N2LDF4</accession>
<organism evidence="1 2">
    <name type="scientific">Quercus lobata</name>
    <name type="common">Valley oak</name>
    <dbReference type="NCBI Taxonomy" id="97700"/>
    <lineage>
        <taxon>Eukaryota</taxon>
        <taxon>Viridiplantae</taxon>
        <taxon>Streptophyta</taxon>
        <taxon>Embryophyta</taxon>
        <taxon>Tracheophyta</taxon>
        <taxon>Spermatophyta</taxon>
        <taxon>Magnoliopsida</taxon>
        <taxon>eudicotyledons</taxon>
        <taxon>Gunneridae</taxon>
        <taxon>Pentapetalae</taxon>
        <taxon>rosids</taxon>
        <taxon>fabids</taxon>
        <taxon>Fagales</taxon>
        <taxon>Fagaceae</taxon>
        <taxon>Quercus</taxon>
    </lineage>
</organism>
<dbReference type="InParanoid" id="A0A7N2LDF4"/>
<dbReference type="EMBL" id="LRBV02000004">
    <property type="status" value="NOT_ANNOTATED_CDS"/>
    <property type="molecule type" value="Genomic_DNA"/>
</dbReference>
<dbReference type="InterPro" id="IPR051564">
    <property type="entry name" value="LRR_receptor-like_kinase"/>
</dbReference>
<protein>
    <submittedName>
        <fullName evidence="1">Uncharacterized protein</fullName>
    </submittedName>
</protein>
<dbReference type="GO" id="GO:0016020">
    <property type="term" value="C:membrane"/>
    <property type="evidence" value="ECO:0007669"/>
    <property type="project" value="TreeGrafter"/>
</dbReference>
<dbReference type="Proteomes" id="UP000594261">
    <property type="component" value="Chromosome 4"/>
</dbReference>
<evidence type="ECO:0000313" key="2">
    <source>
        <dbReference type="Proteomes" id="UP000594261"/>
    </source>
</evidence>
<dbReference type="PANTHER" id="PTHR48055:SF55">
    <property type="entry name" value="PROTEIN KINASE DOMAIN-CONTAINING PROTEIN"/>
    <property type="match status" value="1"/>
</dbReference>
<sequence length="245" mass="28138">MNGQQCPQVMIFKERLGLVYSPKEIPLLLYQSRNQKALAVKHKEVAVKQLGDSTMAAKESIAEQVELKSSKQFEQEQPSGTQASSCQVKKMKLLHKRQCSICSVNETRKRPIDNIFKDNFDLRDFVKGALPKQVINIVDPIILWEREDMETRTNDTHIQNQIESPKILECLILIFGIGVSCSMESPREKMNISDVVAQLRLISVKLLRTRIRQERLQLIGGFGLMWCQESDKDYWAPMWEVGSMV</sequence>
<name>A0A7N2LDF4_QUELO</name>
<dbReference type="AlphaFoldDB" id="A0A7N2LDF4"/>
<reference evidence="1 2" key="1">
    <citation type="journal article" date="2016" name="G3 (Bethesda)">
        <title>First Draft Assembly and Annotation of the Genome of a California Endemic Oak Quercus lobata Nee (Fagaceae).</title>
        <authorList>
            <person name="Sork V.L."/>
            <person name="Fitz-Gibbon S.T."/>
            <person name="Puiu D."/>
            <person name="Crepeau M."/>
            <person name="Gugger P.F."/>
            <person name="Sherman R."/>
            <person name="Stevens K."/>
            <person name="Langley C.H."/>
            <person name="Pellegrini M."/>
            <person name="Salzberg S.L."/>
        </authorList>
    </citation>
    <scope>NUCLEOTIDE SEQUENCE [LARGE SCALE GENOMIC DNA]</scope>
    <source>
        <strain evidence="1 2">cv. SW786</strain>
    </source>
</reference>
<keyword evidence="2" id="KW-1185">Reference proteome</keyword>
<reference evidence="1" key="2">
    <citation type="submission" date="2021-01" db="UniProtKB">
        <authorList>
            <consortium name="EnsemblPlants"/>
        </authorList>
    </citation>
    <scope>IDENTIFICATION</scope>
</reference>
<dbReference type="Gramene" id="QL04p015825:mrna">
    <property type="protein sequence ID" value="QL04p015825:mrna"/>
    <property type="gene ID" value="QL04p015825"/>
</dbReference>
<evidence type="ECO:0000313" key="1">
    <source>
        <dbReference type="EnsemblPlants" id="QL04p015825:mrna"/>
    </source>
</evidence>
<proteinExistence type="predicted"/>
<dbReference type="EnsemblPlants" id="QL04p015825:mrna">
    <property type="protein sequence ID" value="QL04p015825:mrna"/>
    <property type="gene ID" value="QL04p015825"/>
</dbReference>